<dbReference type="Proteomes" id="UP001152561">
    <property type="component" value="Unassembled WGS sequence"/>
</dbReference>
<comment type="caution">
    <text evidence="1">The sequence shown here is derived from an EMBL/GenBank/DDBJ whole genome shotgun (WGS) entry which is preliminary data.</text>
</comment>
<gene>
    <name evidence="1" type="ORF">K7X08_034820</name>
</gene>
<dbReference type="AlphaFoldDB" id="A0A9Q1LJZ0"/>
<reference evidence="2" key="1">
    <citation type="journal article" date="2023" name="Proc. Natl. Acad. Sci. U.S.A.">
        <title>Genomic and structural basis for evolution of tropane alkaloid biosynthesis.</title>
        <authorList>
            <person name="Wanga Y.-J."/>
            <person name="Taina T."/>
            <person name="Yua J.-Y."/>
            <person name="Lia J."/>
            <person name="Xua B."/>
            <person name="Chenc J."/>
            <person name="D'Auriad J.C."/>
            <person name="Huanga J.-P."/>
            <person name="Huanga S.-X."/>
        </authorList>
    </citation>
    <scope>NUCLEOTIDE SEQUENCE [LARGE SCALE GENOMIC DNA]</scope>
    <source>
        <strain evidence="2">cv. KIB-2019</strain>
    </source>
</reference>
<proteinExistence type="predicted"/>
<sequence length="81" mass="9211">MTQTFQMMRVTRMQEMTIRLLLQVKCLIRERLRAVEAESGFLKHAAMTLQRGGEGTKLLTEIAQHLRELRHSDTATAAANA</sequence>
<dbReference type="InterPro" id="IPR039306">
    <property type="entry name" value="MYOB"/>
</dbReference>
<dbReference type="GO" id="GO:0017022">
    <property type="term" value="F:myosin binding"/>
    <property type="evidence" value="ECO:0007669"/>
    <property type="project" value="InterPro"/>
</dbReference>
<evidence type="ECO:0000313" key="2">
    <source>
        <dbReference type="Proteomes" id="UP001152561"/>
    </source>
</evidence>
<dbReference type="EMBL" id="JAJAGQ010000018">
    <property type="protein sequence ID" value="KAJ8536419.1"/>
    <property type="molecule type" value="Genomic_DNA"/>
</dbReference>
<accession>A0A9Q1LJZ0</accession>
<protein>
    <submittedName>
        <fullName evidence="1">Uncharacterized protein</fullName>
    </submittedName>
</protein>
<dbReference type="PANTHER" id="PTHR31448:SF49">
    <property type="entry name" value="MYOSIN-BINDING PROTEIN 5 ISOFORM X1-RELATED"/>
    <property type="match status" value="1"/>
</dbReference>
<dbReference type="PANTHER" id="PTHR31448">
    <property type="entry name" value="MYOSIN-BINDING PROTEIN 2"/>
    <property type="match status" value="1"/>
</dbReference>
<evidence type="ECO:0000313" key="1">
    <source>
        <dbReference type="EMBL" id="KAJ8536419.1"/>
    </source>
</evidence>
<keyword evidence="2" id="KW-1185">Reference proteome</keyword>
<organism evidence="1 2">
    <name type="scientific">Anisodus acutangulus</name>
    <dbReference type="NCBI Taxonomy" id="402998"/>
    <lineage>
        <taxon>Eukaryota</taxon>
        <taxon>Viridiplantae</taxon>
        <taxon>Streptophyta</taxon>
        <taxon>Embryophyta</taxon>
        <taxon>Tracheophyta</taxon>
        <taxon>Spermatophyta</taxon>
        <taxon>Magnoliopsida</taxon>
        <taxon>eudicotyledons</taxon>
        <taxon>Gunneridae</taxon>
        <taxon>Pentapetalae</taxon>
        <taxon>asterids</taxon>
        <taxon>lamiids</taxon>
        <taxon>Solanales</taxon>
        <taxon>Solanaceae</taxon>
        <taxon>Solanoideae</taxon>
        <taxon>Hyoscyameae</taxon>
        <taxon>Anisodus</taxon>
    </lineage>
</organism>
<name>A0A9Q1LJZ0_9SOLA</name>